<dbReference type="InterPro" id="IPR036866">
    <property type="entry name" value="RibonucZ/Hydroxyglut_hydro"/>
</dbReference>
<accession>A0A9J9L0J8</accession>
<evidence type="ECO:0000256" key="2">
    <source>
        <dbReference type="ARBA" id="ARBA00022723"/>
    </source>
</evidence>
<dbReference type="CDD" id="cd07720">
    <property type="entry name" value="OPHC2-like_MBL-fold"/>
    <property type="match status" value="1"/>
</dbReference>
<dbReference type="AlphaFoldDB" id="A0A9J9L0J8"/>
<keyword evidence="2" id="KW-0479">Metal-binding</keyword>
<gene>
    <name evidence="7" type="ordered locus">Ent638_3518</name>
</gene>
<dbReference type="Gene3D" id="3.60.15.10">
    <property type="entry name" value="Ribonuclease Z/Hydroxyacylglutathione hydrolase-like"/>
    <property type="match status" value="1"/>
</dbReference>
<dbReference type="Pfam" id="PF00753">
    <property type="entry name" value="Lactamase_B"/>
    <property type="match status" value="1"/>
</dbReference>
<dbReference type="KEGG" id="ent:Ent638_3518"/>
<dbReference type="EMBL" id="CP000653">
    <property type="protein sequence ID" value="ABP62176.1"/>
    <property type="molecule type" value="Genomic_DNA"/>
</dbReference>
<dbReference type="InterPro" id="IPR051013">
    <property type="entry name" value="MBL_superfamily_lactonases"/>
</dbReference>
<organism evidence="7 8">
    <name type="scientific">Enterobacter sp. (strain 638)</name>
    <dbReference type="NCBI Taxonomy" id="399742"/>
    <lineage>
        <taxon>Bacteria</taxon>
        <taxon>Pseudomonadati</taxon>
        <taxon>Pseudomonadota</taxon>
        <taxon>Gammaproteobacteria</taxon>
        <taxon>Enterobacterales</taxon>
        <taxon>Enterobacteriaceae</taxon>
        <taxon>Enterobacter</taxon>
    </lineage>
</organism>
<evidence type="ECO:0000259" key="6">
    <source>
        <dbReference type="SMART" id="SM00849"/>
    </source>
</evidence>
<proteinExistence type="inferred from homology"/>
<reference evidence="8" key="1">
    <citation type="journal article" date="2010" name="PLoS Genet.">
        <title>Genome sequence of the plant growth promoting endophytic bacterium Enterobacter sp. 638.</title>
        <authorList>
            <person name="Taghavi S."/>
            <person name="van der Lelie D."/>
            <person name="Hoffman A."/>
            <person name="Zhang Y.B."/>
            <person name="Walla M.D."/>
            <person name="Vangronsveld J."/>
            <person name="Newman L."/>
            <person name="Monchy S."/>
        </authorList>
    </citation>
    <scope>NUCLEOTIDE SEQUENCE [LARGE SCALE GENOMIC DNA]</scope>
    <source>
        <strain evidence="8">638</strain>
    </source>
</reference>
<dbReference type="Proteomes" id="UP000000230">
    <property type="component" value="Chromosome"/>
</dbReference>
<keyword evidence="8" id="KW-1185">Reference proteome</keyword>
<evidence type="ECO:0000256" key="3">
    <source>
        <dbReference type="ARBA" id="ARBA00022801"/>
    </source>
</evidence>
<dbReference type="InterPro" id="IPR001279">
    <property type="entry name" value="Metallo-B-lactamas"/>
</dbReference>
<protein>
    <submittedName>
        <fullName evidence="7">Beta-lactamase domain protein</fullName>
    </submittedName>
</protein>
<keyword evidence="3" id="KW-0378">Hydrolase</keyword>
<keyword evidence="4" id="KW-0862">Zinc</keyword>
<dbReference type="GO" id="GO:0046872">
    <property type="term" value="F:metal ion binding"/>
    <property type="evidence" value="ECO:0007669"/>
    <property type="project" value="UniProtKB-KW"/>
</dbReference>
<feature type="signal peptide" evidence="5">
    <location>
        <begin position="1"/>
        <end position="37"/>
    </location>
</feature>
<feature type="domain" description="Metallo-beta-lactamase" evidence="6">
    <location>
        <begin position="101"/>
        <end position="306"/>
    </location>
</feature>
<dbReference type="SMART" id="SM00849">
    <property type="entry name" value="Lactamase_B"/>
    <property type="match status" value="1"/>
</dbReference>
<evidence type="ECO:0000313" key="7">
    <source>
        <dbReference type="EMBL" id="ABP62176.1"/>
    </source>
</evidence>
<feature type="chain" id="PRO_5039926489" evidence="5">
    <location>
        <begin position="38"/>
        <end position="335"/>
    </location>
</feature>
<evidence type="ECO:0000256" key="1">
    <source>
        <dbReference type="ARBA" id="ARBA00007749"/>
    </source>
</evidence>
<dbReference type="GO" id="GO:0016787">
    <property type="term" value="F:hydrolase activity"/>
    <property type="evidence" value="ECO:0007669"/>
    <property type="project" value="UniProtKB-KW"/>
</dbReference>
<dbReference type="PANTHER" id="PTHR42978">
    <property type="entry name" value="QUORUM-QUENCHING LACTONASE YTNP-RELATED-RELATED"/>
    <property type="match status" value="1"/>
</dbReference>
<evidence type="ECO:0000256" key="4">
    <source>
        <dbReference type="ARBA" id="ARBA00022833"/>
    </source>
</evidence>
<evidence type="ECO:0000313" key="8">
    <source>
        <dbReference type="Proteomes" id="UP000000230"/>
    </source>
</evidence>
<comment type="similarity">
    <text evidence="1">Belongs to the metallo-beta-lactamase superfamily.</text>
</comment>
<keyword evidence="5" id="KW-0732">Signal</keyword>
<dbReference type="SUPFAM" id="SSF56281">
    <property type="entry name" value="Metallo-hydrolase/oxidoreductase"/>
    <property type="match status" value="1"/>
</dbReference>
<name>A0A9J9L0J8_ENT38</name>
<dbReference type="PANTHER" id="PTHR42978:SF6">
    <property type="entry name" value="QUORUM-QUENCHING LACTONASE YTNP-RELATED"/>
    <property type="match status" value="1"/>
</dbReference>
<evidence type="ECO:0000256" key="5">
    <source>
        <dbReference type="SAM" id="SignalP"/>
    </source>
</evidence>
<sequence length="335" mass="36173">MGSGYYSARSNNIEYDNFMKMILALMTSLLFSSPLLAAAQANPLDEQAPGYYRMTLGKLRLTAVSDGTVTVPLDRLLTNISPDTLRLAMAKDAMTPQAETSINAYVIDDGKKRILVDTGAGELFGNTGGHLQANLAAAGYPADSIDAVLLTHIHADHSGGVSRSGKPAFPNADVYVDKRDVEFWLNPSNINQVEASQAHTFAESEKTLRPVINAGRLKTFLAPATLPEGIRAESTSGHTPGSVLYRVESEGQTLILWGDIIHAKAAQMPDPHVAIHFDVNRQQAVTTRERVLKQAADQNVLVAAAHISFPGLGHVKHEGSGYRWVATNYTTQLAQ</sequence>